<name>A0A8D8ALD7_CULPI</name>
<dbReference type="EMBL" id="HBUE01032989">
    <property type="protein sequence ID" value="CAG6457572.1"/>
    <property type="molecule type" value="Transcribed_RNA"/>
</dbReference>
<dbReference type="EMBL" id="HBUE01032990">
    <property type="protein sequence ID" value="CAG6457575.1"/>
    <property type="molecule type" value="Transcribed_RNA"/>
</dbReference>
<dbReference type="AlphaFoldDB" id="A0A8D8ALD7"/>
<protein>
    <submittedName>
        <fullName evidence="1">(northern house mosquito) hypothetical protein</fullName>
    </submittedName>
</protein>
<dbReference type="EMBL" id="HBUE01032984">
    <property type="protein sequence ID" value="CAG6457563.1"/>
    <property type="molecule type" value="Transcribed_RNA"/>
</dbReference>
<sequence>MKSILENVGWKSRVKGRRTMKKRLPHLDRKKYVKSSILECNSEYKDIHFPFFPYQCSITNQMFCTYIFSLSRAYNHTDLTDLDCYTHIHTHKHIHTFTCRAMQS</sequence>
<organism evidence="1">
    <name type="scientific">Culex pipiens</name>
    <name type="common">House mosquito</name>
    <dbReference type="NCBI Taxonomy" id="7175"/>
    <lineage>
        <taxon>Eukaryota</taxon>
        <taxon>Metazoa</taxon>
        <taxon>Ecdysozoa</taxon>
        <taxon>Arthropoda</taxon>
        <taxon>Hexapoda</taxon>
        <taxon>Insecta</taxon>
        <taxon>Pterygota</taxon>
        <taxon>Neoptera</taxon>
        <taxon>Endopterygota</taxon>
        <taxon>Diptera</taxon>
        <taxon>Nematocera</taxon>
        <taxon>Culicoidea</taxon>
        <taxon>Culicidae</taxon>
        <taxon>Culicinae</taxon>
        <taxon>Culicini</taxon>
        <taxon>Culex</taxon>
        <taxon>Culex</taxon>
    </lineage>
</organism>
<dbReference type="EMBL" id="HBUE01032979">
    <property type="protein sequence ID" value="CAG6457554.1"/>
    <property type="molecule type" value="Transcribed_RNA"/>
</dbReference>
<accession>A0A8D8ALD7</accession>
<reference evidence="1" key="1">
    <citation type="submission" date="2021-05" db="EMBL/GenBank/DDBJ databases">
        <authorList>
            <person name="Alioto T."/>
            <person name="Alioto T."/>
            <person name="Gomez Garrido J."/>
        </authorList>
    </citation>
    <scope>NUCLEOTIDE SEQUENCE</scope>
</reference>
<proteinExistence type="predicted"/>
<evidence type="ECO:0000313" key="1">
    <source>
        <dbReference type="EMBL" id="CAG6457563.1"/>
    </source>
</evidence>